<dbReference type="InterPro" id="IPR020843">
    <property type="entry name" value="ER"/>
</dbReference>
<sequence length="270" mass="28958">GEVVAVGSDVTGYSVGDRVAYIGAGSYSQYTAVSTTWVTKLPDNISYEKGAAILLQGLTAWTMIIKSYPVKKGDWVLIHAAAGGTGRWLVRLCKRAGAHVIGTVSSAQKEAIARADGADVVLNYSAQPSEVAEGDVAVDRRLLRDIMDATDGKGVHAALDGVGRRTFDLSLSALRRLGTLITFGNASGPVPPVDVLRLSKGNYRLMRTTLFQYITTREEFDEYAQPLLNAVAADELDVPICAEFPLAEAAKAHEFIEGRNTTSKIVLKID</sequence>
<dbReference type="InterPro" id="IPR036291">
    <property type="entry name" value="NAD(P)-bd_dom_sf"/>
</dbReference>
<dbReference type="SUPFAM" id="SSF51735">
    <property type="entry name" value="NAD(P)-binding Rossmann-fold domains"/>
    <property type="match status" value="1"/>
</dbReference>
<dbReference type="InterPro" id="IPR013154">
    <property type="entry name" value="ADH-like_N"/>
</dbReference>
<dbReference type="GO" id="GO:0003960">
    <property type="term" value="F:quinone reductase (NADPH) activity"/>
    <property type="evidence" value="ECO:0007669"/>
    <property type="project" value="InterPro"/>
</dbReference>
<dbReference type="Proteomes" id="UP000271241">
    <property type="component" value="Unassembled WGS sequence"/>
</dbReference>
<evidence type="ECO:0000256" key="2">
    <source>
        <dbReference type="ARBA" id="ARBA00023002"/>
    </source>
</evidence>
<keyword evidence="1" id="KW-0521">NADP</keyword>
<name>A0A4P9XNZ5_9FUNG</name>
<proteinExistence type="predicted"/>
<protein>
    <submittedName>
        <fullName evidence="4">Putative NADPH--quinone reductase</fullName>
    </submittedName>
</protein>
<dbReference type="EMBL" id="KZ992681">
    <property type="protein sequence ID" value="RKP07714.1"/>
    <property type="molecule type" value="Genomic_DNA"/>
</dbReference>
<dbReference type="Gene3D" id="3.40.50.720">
    <property type="entry name" value="NAD(P)-binding Rossmann-like Domain"/>
    <property type="match status" value="1"/>
</dbReference>
<dbReference type="InterPro" id="IPR011032">
    <property type="entry name" value="GroES-like_sf"/>
</dbReference>
<dbReference type="GO" id="GO:0005829">
    <property type="term" value="C:cytosol"/>
    <property type="evidence" value="ECO:0007669"/>
    <property type="project" value="TreeGrafter"/>
</dbReference>
<evidence type="ECO:0000259" key="3">
    <source>
        <dbReference type="SMART" id="SM00829"/>
    </source>
</evidence>
<organism evidence="4 5">
    <name type="scientific">Thamnocephalis sphaerospora</name>
    <dbReference type="NCBI Taxonomy" id="78915"/>
    <lineage>
        <taxon>Eukaryota</taxon>
        <taxon>Fungi</taxon>
        <taxon>Fungi incertae sedis</taxon>
        <taxon>Zoopagomycota</taxon>
        <taxon>Zoopagomycotina</taxon>
        <taxon>Zoopagomycetes</taxon>
        <taxon>Zoopagales</taxon>
        <taxon>Sigmoideomycetaceae</taxon>
        <taxon>Thamnocephalis</taxon>
    </lineage>
</organism>
<dbReference type="PANTHER" id="PTHR48106:SF13">
    <property type="entry name" value="QUINONE OXIDOREDUCTASE-RELATED"/>
    <property type="match status" value="1"/>
</dbReference>
<feature type="domain" description="Enoyl reductase (ER)" evidence="3">
    <location>
        <begin position="1"/>
        <end position="267"/>
    </location>
</feature>
<keyword evidence="5" id="KW-1185">Reference proteome</keyword>
<dbReference type="SMART" id="SM00829">
    <property type="entry name" value="PKS_ER"/>
    <property type="match status" value="1"/>
</dbReference>
<evidence type="ECO:0000313" key="5">
    <source>
        <dbReference type="Proteomes" id="UP000271241"/>
    </source>
</evidence>
<dbReference type="Pfam" id="PF00107">
    <property type="entry name" value="ADH_zinc_N"/>
    <property type="match status" value="1"/>
</dbReference>
<dbReference type="GO" id="GO:0070402">
    <property type="term" value="F:NADPH binding"/>
    <property type="evidence" value="ECO:0007669"/>
    <property type="project" value="TreeGrafter"/>
</dbReference>
<dbReference type="Gene3D" id="3.90.180.10">
    <property type="entry name" value="Medium-chain alcohol dehydrogenases, catalytic domain"/>
    <property type="match status" value="1"/>
</dbReference>
<dbReference type="AlphaFoldDB" id="A0A4P9XNZ5"/>
<dbReference type="SUPFAM" id="SSF50129">
    <property type="entry name" value="GroES-like"/>
    <property type="match status" value="1"/>
</dbReference>
<reference evidence="5" key="1">
    <citation type="journal article" date="2018" name="Nat. Microbiol.">
        <title>Leveraging single-cell genomics to expand the fungal tree of life.</title>
        <authorList>
            <person name="Ahrendt S.R."/>
            <person name="Quandt C.A."/>
            <person name="Ciobanu D."/>
            <person name="Clum A."/>
            <person name="Salamov A."/>
            <person name="Andreopoulos B."/>
            <person name="Cheng J.F."/>
            <person name="Woyke T."/>
            <person name="Pelin A."/>
            <person name="Henrissat B."/>
            <person name="Reynolds N.K."/>
            <person name="Benny G.L."/>
            <person name="Smith M.E."/>
            <person name="James T.Y."/>
            <person name="Grigoriev I.V."/>
        </authorList>
    </citation>
    <scope>NUCLEOTIDE SEQUENCE [LARGE SCALE GENOMIC DNA]</scope>
    <source>
        <strain evidence="5">RSA 1356</strain>
    </source>
</reference>
<dbReference type="CDD" id="cd05286">
    <property type="entry name" value="QOR2"/>
    <property type="match status" value="1"/>
</dbReference>
<accession>A0A4P9XNZ5</accession>
<dbReference type="Pfam" id="PF08240">
    <property type="entry name" value="ADH_N"/>
    <property type="match status" value="1"/>
</dbReference>
<feature type="non-terminal residue" evidence="4">
    <location>
        <position position="1"/>
    </location>
</feature>
<dbReference type="InterPro" id="IPR013149">
    <property type="entry name" value="ADH-like_C"/>
</dbReference>
<dbReference type="InterPro" id="IPR047618">
    <property type="entry name" value="QOR-like"/>
</dbReference>
<evidence type="ECO:0000313" key="4">
    <source>
        <dbReference type="EMBL" id="RKP07714.1"/>
    </source>
</evidence>
<gene>
    <name evidence="4" type="ORF">THASP1DRAFT_16655</name>
</gene>
<dbReference type="STRING" id="78915.A0A4P9XNZ5"/>
<dbReference type="OrthoDB" id="48317at2759"/>
<evidence type="ECO:0000256" key="1">
    <source>
        <dbReference type="ARBA" id="ARBA00022857"/>
    </source>
</evidence>
<dbReference type="PANTHER" id="PTHR48106">
    <property type="entry name" value="QUINONE OXIDOREDUCTASE PIG3-RELATED"/>
    <property type="match status" value="1"/>
</dbReference>
<keyword evidence="2" id="KW-0560">Oxidoreductase</keyword>
<dbReference type="GO" id="GO:0035925">
    <property type="term" value="F:mRNA 3'-UTR AU-rich region binding"/>
    <property type="evidence" value="ECO:0007669"/>
    <property type="project" value="TreeGrafter"/>
</dbReference>